<dbReference type="InterPro" id="IPR036291">
    <property type="entry name" value="NAD(P)-bd_dom_sf"/>
</dbReference>
<dbReference type="OrthoDB" id="5840532at2759"/>
<dbReference type="Gene3D" id="3.40.50.720">
    <property type="entry name" value="NAD(P)-binding Rossmann-like Domain"/>
    <property type="match status" value="1"/>
</dbReference>
<organism evidence="2 3">
    <name type="scientific">Penicillium angulare</name>
    <dbReference type="NCBI Taxonomy" id="116970"/>
    <lineage>
        <taxon>Eukaryota</taxon>
        <taxon>Fungi</taxon>
        <taxon>Dikarya</taxon>
        <taxon>Ascomycota</taxon>
        <taxon>Pezizomycotina</taxon>
        <taxon>Eurotiomycetes</taxon>
        <taxon>Eurotiomycetidae</taxon>
        <taxon>Eurotiales</taxon>
        <taxon>Aspergillaceae</taxon>
        <taxon>Penicillium</taxon>
    </lineage>
</organism>
<feature type="chain" id="PRO_5040821105" evidence="1">
    <location>
        <begin position="20"/>
        <end position="96"/>
    </location>
</feature>
<proteinExistence type="predicted"/>
<feature type="signal peptide" evidence="1">
    <location>
        <begin position="1"/>
        <end position="19"/>
    </location>
</feature>
<accession>A0A9W9F426</accession>
<dbReference type="SUPFAM" id="SSF51735">
    <property type="entry name" value="NAD(P)-binding Rossmann-fold domains"/>
    <property type="match status" value="1"/>
</dbReference>
<dbReference type="Pfam" id="PF00106">
    <property type="entry name" value="adh_short"/>
    <property type="match status" value="1"/>
</dbReference>
<reference evidence="2" key="1">
    <citation type="submission" date="2022-11" db="EMBL/GenBank/DDBJ databases">
        <authorList>
            <person name="Petersen C."/>
        </authorList>
    </citation>
    <scope>NUCLEOTIDE SEQUENCE</scope>
    <source>
        <strain evidence="2">IBT 30069</strain>
    </source>
</reference>
<gene>
    <name evidence="2" type="ORF">N7456_009038</name>
</gene>
<protein>
    <submittedName>
        <fullName evidence="2">Uncharacterized protein</fullName>
    </submittedName>
</protein>
<dbReference type="InterPro" id="IPR002347">
    <property type="entry name" value="SDR_fam"/>
</dbReference>
<dbReference type="Proteomes" id="UP001149165">
    <property type="component" value="Unassembled WGS sequence"/>
</dbReference>
<keyword evidence="1" id="KW-0732">Signal</keyword>
<dbReference type="PANTHER" id="PTHR43975:SF2">
    <property type="entry name" value="EG:BACR7A4.14 PROTEIN-RELATED"/>
    <property type="match status" value="1"/>
</dbReference>
<comment type="caution">
    <text evidence="2">The sequence shown here is derived from an EMBL/GenBank/DDBJ whole genome shotgun (WGS) entry which is preliminary data.</text>
</comment>
<evidence type="ECO:0000313" key="3">
    <source>
        <dbReference type="Proteomes" id="UP001149165"/>
    </source>
</evidence>
<sequence>MALLFPGVALVTGAASGIGQGIAVAFAKDGCSRIALCDINVSGLEETKLLVLQVAPEAQVLVVYVDLSKEQDVKEMVHKTVQKFGRVDYAVNTAGM</sequence>
<dbReference type="AlphaFoldDB" id="A0A9W9F426"/>
<dbReference type="PRINTS" id="PR00081">
    <property type="entry name" value="GDHRDH"/>
</dbReference>
<dbReference type="EMBL" id="JAPQKH010000006">
    <property type="protein sequence ID" value="KAJ5093177.1"/>
    <property type="molecule type" value="Genomic_DNA"/>
</dbReference>
<evidence type="ECO:0000256" key="1">
    <source>
        <dbReference type="SAM" id="SignalP"/>
    </source>
</evidence>
<evidence type="ECO:0000313" key="2">
    <source>
        <dbReference type="EMBL" id="KAJ5093177.1"/>
    </source>
</evidence>
<keyword evidence="3" id="KW-1185">Reference proteome</keyword>
<name>A0A9W9F426_9EURO</name>
<dbReference type="PANTHER" id="PTHR43975">
    <property type="entry name" value="ZGC:101858"/>
    <property type="match status" value="1"/>
</dbReference>
<reference evidence="2" key="2">
    <citation type="journal article" date="2023" name="IMA Fungus">
        <title>Comparative genomic study of the Penicillium genus elucidates a diverse pangenome and 15 lateral gene transfer events.</title>
        <authorList>
            <person name="Petersen C."/>
            <person name="Sorensen T."/>
            <person name="Nielsen M.R."/>
            <person name="Sondergaard T.E."/>
            <person name="Sorensen J.L."/>
            <person name="Fitzpatrick D.A."/>
            <person name="Frisvad J.C."/>
            <person name="Nielsen K.L."/>
        </authorList>
    </citation>
    <scope>NUCLEOTIDE SEQUENCE</scope>
    <source>
        <strain evidence="2">IBT 30069</strain>
    </source>
</reference>